<keyword evidence="2" id="KW-0067">ATP-binding</keyword>
<dbReference type="InterPro" id="IPR053930">
    <property type="entry name" value="RapZ-like_N"/>
</dbReference>
<name>A0A0W8FQT1_9ZZZZ</name>
<evidence type="ECO:0000259" key="4">
    <source>
        <dbReference type="Pfam" id="PF03668"/>
    </source>
</evidence>
<dbReference type="PANTHER" id="PTHR30448">
    <property type="entry name" value="RNASE ADAPTER PROTEIN RAPZ"/>
    <property type="match status" value="1"/>
</dbReference>
<proteinExistence type="inferred from homology"/>
<dbReference type="GO" id="GO:0005525">
    <property type="term" value="F:GTP binding"/>
    <property type="evidence" value="ECO:0007669"/>
    <property type="project" value="UniProtKB-KW"/>
</dbReference>
<keyword evidence="3" id="KW-0342">GTP-binding</keyword>
<dbReference type="PANTHER" id="PTHR30448:SF0">
    <property type="entry name" value="RNASE ADAPTER PROTEIN RAPZ"/>
    <property type="match status" value="1"/>
</dbReference>
<dbReference type="SUPFAM" id="SSF52540">
    <property type="entry name" value="P-loop containing nucleoside triphosphate hydrolases"/>
    <property type="match status" value="1"/>
</dbReference>
<organism evidence="6">
    <name type="scientific">hydrocarbon metagenome</name>
    <dbReference type="NCBI Taxonomy" id="938273"/>
    <lineage>
        <taxon>unclassified sequences</taxon>
        <taxon>metagenomes</taxon>
        <taxon>ecological metagenomes</taxon>
    </lineage>
</organism>
<dbReference type="GO" id="GO:0016301">
    <property type="term" value="F:kinase activity"/>
    <property type="evidence" value="ECO:0007669"/>
    <property type="project" value="UniProtKB-KW"/>
</dbReference>
<reference evidence="6" key="1">
    <citation type="journal article" date="2015" name="Proc. Natl. Acad. Sci. U.S.A.">
        <title>Networks of energetic and metabolic interactions define dynamics in microbial communities.</title>
        <authorList>
            <person name="Embree M."/>
            <person name="Liu J.K."/>
            <person name="Al-Bassam M.M."/>
            <person name="Zengler K."/>
        </authorList>
    </citation>
    <scope>NUCLEOTIDE SEQUENCE</scope>
</reference>
<evidence type="ECO:0000313" key="6">
    <source>
        <dbReference type="EMBL" id="KUG23195.1"/>
    </source>
</evidence>
<comment type="caution">
    <text evidence="6">The sequence shown here is derived from an EMBL/GenBank/DDBJ whole genome shotgun (WGS) entry which is preliminary data.</text>
</comment>
<dbReference type="EMBL" id="LNQE01000917">
    <property type="protein sequence ID" value="KUG23195.1"/>
    <property type="molecule type" value="Genomic_DNA"/>
</dbReference>
<evidence type="ECO:0000256" key="3">
    <source>
        <dbReference type="ARBA" id="ARBA00023134"/>
    </source>
</evidence>
<dbReference type="InterPro" id="IPR005337">
    <property type="entry name" value="RapZ-like"/>
</dbReference>
<dbReference type="InterPro" id="IPR027417">
    <property type="entry name" value="P-loop_NTPase"/>
</dbReference>
<dbReference type="PIRSF" id="PIRSF005052">
    <property type="entry name" value="P-loopkin"/>
    <property type="match status" value="1"/>
</dbReference>
<dbReference type="Pfam" id="PF03668">
    <property type="entry name" value="RapZ-like_N"/>
    <property type="match status" value="1"/>
</dbReference>
<keyword evidence="6" id="KW-0808">Transferase</keyword>
<gene>
    <name evidence="6" type="ORF">ASZ90_007036</name>
</gene>
<accession>A0A0W8FQT1</accession>
<keyword evidence="1" id="KW-0547">Nucleotide-binding</keyword>
<dbReference type="Gene3D" id="3.40.50.300">
    <property type="entry name" value="P-loop containing nucleotide triphosphate hydrolases"/>
    <property type="match status" value="2"/>
</dbReference>
<feature type="domain" description="RapZ C-terminal" evidence="5">
    <location>
        <begin position="176"/>
        <end position="295"/>
    </location>
</feature>
<dbReference type="HAMAP" id="MF_00636">
    <property type="entry name" value="RapZ_like"/>
    <property type="match status" value="1"/>
</dbReference>
<dbReference type="GO" id="GO:0005524">
    <property type="term" value="F:ATP binding"/>
    <property type="evidence" value="ECO:0007669"/>
    <property type="project" value="UniProtKB-KW"/>
</dbReference>
<dbReference type="Pfam" id="PF22740">
    <property type="entry name" value="PapZ_C"/>
    <property type="match status" value="1"/>
</dbReference>
<evidence type="ECO:0000256" key="2">
    <source>
        <dbReference type="ARBA" id="ARBA00022840"/>
    </source>
</evidence>
<sequence>MRQSKKGDNKIKNLRVVIITGLSGSGKSTALRALEDIGFFCVDNLPVILLPKFLAITTLSSPEIKRVAMVMDLRERSFLDKYQKIFAGLKQKGYKIEILFLESSDESLLHRFSETRRIHPLSERGMIMEGILMEREKLSSLKKMADKIIDTTSVNVHQLKDIVQRQFLPSSRNKKMAINMTSFGYRYGLPADADLVFDVRFLPNPYFVENLKNYDGHNVEVQNYVMHNKQSKEFLKKILDLMNLLIPLYEKEGKVRLNIAMGCTGGKHRSVVMANKLASHFSSMKYLVNLNHRDINKN</sequence>
<evidence type="ECO:0000259" key="5">
    <source>
        <dbReference type="Pfam" id="PF22740"/>
    </source>
</evidence>
<dbReference type="NCBIfam" id="NF003828">
    <property type="entry name" value="PRK05416.1"/>
    <property type="match status" value="1"/>
</dbReference>
<dbReference type="AlphaFoldDB" id="A0A0W8FQT1"/>
<keyword evidence="6" id="KW-0418">Kinase</keyword>
<dbReference type="InterPro" id="IPR053931">
    <property type="entry name" value="RapZ_C"/>
</dbReference>
<feature type="domain" description="RapZ-like N-terminal" evidence="4">
    <location>
        <begin position="15"/>
        <end position="168"/>
    </location>
</feature>
<evidence type="ECO:0000256" key="1">
    <source>
        <dbReference type="ARBA" id="ARBA00022741"/>
    </source>
</evidence>
<protein>
    <submittedName>
        <fullName evidence="6">Putative p-loop-containing kinase</fullName>
    </submittedName>
</protein>